<evidence type="ECO:0008006" key="2">
    <source>
        <dbReference type="Google" id="ProtNLM"/>
    </source>
</evidence>
<sequence>MTDDFTDINKRAKKVYKSLKEDGYIINEIDNVKEGKKIYNSLTEEEQEDYDKVYKQTKQEAVDLFVDYHNMANNENVSLVVESNIKLQIEKLFLYIEKISCEESAIGIYNEACEQIDSEILPISSLMRLKLYPDFLPEFNFQYPIEQLKSYESRSRIKNIAKLFKGIEKLTILNDLNTEYTELYLTEISNKIRSFVILKKINYDPFHRHKDPYIIKYMYTFPPFRRKGYAKNLINYLQVTYKEMTGFSNSDESNVFLLENGFNLMNDDIEKAIFTYP</sequence>
<dbReference type="SUPFAM" id="SSF55729">
    <property type="entry name" value="Acyl-CoA N-acyltransferases (Nat)"/>
    <property type="match status" value="1"/>
</dbReference>
<evidence type="ECO:0000313" key="1">
    <source>
        <dbReference type="EMBL" id="QHU02051.1"/>
    </source>
</evidence>
<name>A0A6C0JB90_9ZZZZ</name>
<protein>
    <recommendedName>
        <fullName evidence="2">N-acetyltransferase domain-containing protein</fullName>
    </recommendedName>
</protein>
<proteinExistence type="predicted"/>
<dbReference type="Gene3D" id="3.40.630.30">
    <property type="match status" value="1"/>
</dbReference>
<dbReference type="AlphaFoldDB" id="A0A6C0JB90"/>
<dbReference type="EMBL" id="MN740352">
    <property type="protein sequence ID" value="QHU02051.1"/>
    <property type="molecule type" value="Genomic_DNA"/>
</dbReference>
<accession>A0A6C0JB90</accession>
<dbReference type="InterPro" id="IPR016181">
    <property type="entry name" value="Acyl_CoA_acyltransferase"/>
</dbReference>
<organism evidence="1">
    <name type="scientific">viral metagenome</name>
    <dbReference type="NCBI Taxonomy" id="1070528"/>
    <lineage>
        <taxon>unclassified sequences</taxon>
        <taxon>metagenomes</taxon>
        <taxon>organismal metagenomes</taxon>
    </lineage>
</organism>
<reference evidence="1" key="1">
    <citation type="journal article" date="2020" name="Nature">
        <title>Giant virus diversity and host interactions through global metagenomics.</title>
        <authorList>
            <person name="Schulz F."/>
            <person name="Roux S."/>
            <person name="Paez-Espino D."/>
            <person name="Jungbluth S."/>
            <person name="Walsh D.A."/>
            <person name="Denef V.J."/>
            <person name="McMahon K.D."/>
            <person name="Konstantinidis K.T."/>
            <person name="Eloe-Fadrosh E.A."/>
            <person name="Kyrpides N.C."/>
            <person name="Woyke T."/>
        </authorList>
    </citation>
    <scope>NUCLEOTIDE SEQUENCE</scope>
    <source>
        <strain evidence="1">GVMAG-M-3300025880-56</strain>
    </source>
</reference>